<evidence type="ECO:0000256" key="3">
    <source>
        <dbReference type="ARBA" id="ARBA00022538"/>
    </source>
</evidence>
<dbReference type="PANTHER" id="PTHR30607">
    <property type="entry name" value="POTASSIUM-TRANSPORTING ATPASE A CHAIN"/>
    <property type="match status" value="1"/>
</dbReference>
<evidence type="ECO:0000256" key="8">
    <source>
        <dbReference type="ARBA" id="ARBA00023136"/>
    </source>
</evidence>
<keyword evidence="6 9" id="KW-1133">Transmembrane helix</keyword>
<keyword evidence="2" id="KW-1003">Cell membrane</keyword>
<evidence type="ECO:0000313" key="10">
    <source>
        <dbReference type="EMBL" id="MBM6700294.1"/>
    </source>
</evidence>
<dbReference type="AlphaFoldDB" id="A0A939BA96"/>
<reference evidence="10" key="2">
    <citation type="journal article" date="2021" name="Sci. Rep.">
        <title>The distribution of antibiotic resistance genes in chicken gut microbiota commensals.</title>
        <authorList>
            <person name="Juricova H."/>
            <person name="Matiasovicova J."/>
            <person name="Kubasova T."/>
            <person name="Cejkova D."/>
            <person name="Rychlik I."/>
        </authorList>
    </citation>
    <scope>NUCLEOTIDE SEQUENCE</scope>
    <source>
        <strain evidence="10">An836</strain>
    </source>
</reference>
<keyword evidence="5" id="KW-0630">Potassium</keyword>
<keyword evidence="7" id="KW-0406">Ion transport</keyword>
<evidence type="ECO:0000313" key="11">
    <source>
        <dbReference type="Proteomes" id="UP000718821"/>
    </source>
</evidence>
<gene>
    <name evidence="10" type="ORF">H7U32_08325</name>
</gene>
<dbReference type="InterPro" id="IPR004623">
    <property type="entry name" value="KdpA"/>
</dbReference>
<dbReference type="PANTHER" id="PTHR30607:SF2">
    <property type="entry name" value="POTASSIUM-TRANSPORTING ATPASE POTASSIUM-BINDING SUBUNIT"/>
    <property type="match status" value="1"/>
</dbReference>
<proteinExistence type="predicted"/>
<sequence length="112" mass="12775">MVYIYAILAFALVAAILAAIYKPLGDYMYNVFTSDKDLFFEKWIYKIIGVDSKKEQTWKAYLRGILAFSLLSVLVLYLLQRVQQWLPYSLGMKNVSPALAFNTAASFVTNTN</sequence>
<evidence type="ECO:0000256" key="1">
    <source>
        <dbReference type="ARBA" id="ARBA00022448"/>
    </source>
</evidence>
<dbReference type="GO" id="GO:0008556">
    <property type="term" value="F:P-type potassium transmembrane transporter activity"/>
    <property type="evidence" value="ECO:0007669"/>
    <property type="project" value="InterPro"/>
</dbReference>
<feature type="transmembrane region" description="Helical" evidence="9">
    <location>
        <begin position="60"/>
        <end position="79"/>
    </location>
</feature>
<evidence type="ECO:0000256" key="2">
    <source>
        <dbReference type="ARBA" id="ARBA00022475"/>
    </source>
</evidence>
<accession>A0A939BA96</accession>
<evidence type="ECO:0000256" key="5">
    <source>
        <dbReference type="ARBA" id="ARBA00022958"/>
    </source>
</evidence>
<organism evidence="10 11">
    <name type="scientific">Bifidobacterium pullorum subsp. saeculare</name>
    <dbReference type="NCBI Taxonomy" id="78257"/>
    <lineage>
        <taxon>Bacteria</taxon>
        <taxon>Bacillati</taxon>
        <taxon>Actinomycetota</taxon>
        <taxon>Actinomycetes</taxon>
        <taxon>Bifidobacteriales</taxon>
        <taxon>Bifidobacteriaceae</taxon>
        <taxon>Bifidobacterium</taxon>
    </lineage>
</organism>
<comment type="caution">
    <text evidence="10">The sequence shown here is derived from an EMBL/GenBank/DDBJ whole genome shotgun (WGS) entry which is preliminary data.</text>
</comment>
<keyword evidence="1" id="KW-0813">Transport</keyword>
<evidence type="ECO:0000256" key="9">
    <source>
        <dbReference type="SAM" id="Phobius"/>
    </source>
</evidence>
<protein>
    <submittedName>
        <fullName evidence="10">Potassium-transporting ATPase subunit KdpA</fullName>
    </submittedName>
</protein>
<evidence type="ECO:0000256" key="7">
    <source>
        <dbReference type="ARBA" id="ARBA00023065"/>
    </source>
</evidence>
<evidence type="ECO:0000256" key="4">
    <source>
        <dbReference type="ARBA" id="ARBA00022692"/>
    </source>
</evidence>
<dbReference type="GO" id="GO:0005886">
    <property type="term" value="C:plasma membrane"/>
    <property type="evidence" value="ECO:0007669"/>
    <property type="project" value="TreeGrafter"/>
</dbReference>
<reference evidence="10" key="1">
    <citation type="submission" date="2020-08" db="EMBL/GenBank/DDBJ databases">
        <authorList>
            <person name="Cejkova D."/>
            <person name="Kubasova T."/>
            <person name="Jahodarova E."/>
            <person name="Rychlik I."/>
        </authorList>
    </citation>
    <scope>NUCLEOTIDE SEQUENCE</scope>
    <source>
        <strain evidence="10">An836</strain>
    </source>
</reference>
<dbReference type="Pfam" id="PF03814">
    <property type="entry name" value="KdpA"/>
    <property type="match status" value="1"/>
</dbReference>
<keyword evidence="8 9" id="KW-0472">Membrane</keyword>
<evidence type="ECO:0000256" key="6">
    <source>
        <dbReference type="ARBA" id="ARBA00022989"/>
    </source>
</evidence>
<keyword evidence="4 9" id="KW-0812">Transmembrane</keyword>
<keyword evidence="3" id="KW-0633">Potassium transport</keyword>
<keyword evidence="11" id="KW-1185">Reference proteome</keyword>
<dbReference type="EMBL" id="JACLYU010000022">
    <property type="protein sequence ID" value="MBM6700294.1"/>
    <property type="molecule type" value="Genomic_DNA"/>
</dbReference>
<name>A0A939BA96_9BIFI</name>
<dbReference type="Proteomes" id="UP000718821">
    <property type="component" value="Unassembled WGS sequence"/>
</dbReference>